<keyword evidence="2" id="KW-1185">Reference proteome</keyword>
<proteinExistence type="predicted"/>
<accession>A0A482VGY6</accession>
<evidence type="ECO:0000313" key="1">
    <source>
        <dbReference type="EMBL" id="RZC31896.1"/>
    </source>
</evidence>
<protein>
    <submittedName>
        <fullName evidence="1">Uncharacterized protein</fullName>
    </submittedName>
</protein>
<sequence>MNAFDNVDKIIAEYVPYKMKCKKPITFYRKRYIKAVQDSISHNIKNVWRFVKSNHLDYLCFPSIMYCNGKINSTTQVRSTLQYCRIIWSAVYNAYK</sequence>
<dbReference type="EMBL" id="QDEB01101504">
    <property type="protein sequence ID" value="RZC31896.1"/>
    <property type="molecule type" value="Genomic_DNA"/>
</dbReference>
<name>A0A482VGY6_ASBVE</name>
<organism evidence="1 2">
    <name type="scientific">Asbolus verrucosus</name>
    <name type="common">Desert ironclad beetle</name>
    <dbReference type="NCBI Taxonomy" id="1661398"/>
    <lineage>
        <taxon>Eukaryota</taxon>
        <taxon>Metazoa</taxon>
        <taxon>Ecdysozoa</taxon>
        <taxon>Arthropoda</taxon>
        <taxon>Hexapoda</taxon>
        <taxon>Insecta</taxon>
        <taxon>Pterygota</taxon>
        <taxon>Neoptera</taxon>
        <taxon>Endopterygota</taxon>
        <taxon>Coleoptera</taxon>
        <taxon>Polyphaga</taxon>
        <taxon>Cucujiformia</taxon>
        <taxon>Tenebrionidae</taxon>
        <taxon>Pimeliinae</taxon>
        <taxon>Asbolus</taxon>
    </lineage>
</organism>
<dbReference type="Proteomes" id="UP000292052">
    <property type="component" value="Unassembled WGS sequence"/>
</dbReference>
<reference evidence="1 2" key="1">
    <citation type="submission" date="2017-03" db="EMBL/GenBank/DDBJ databases">
        <title>Genome of the blue death feigning beetle - Asbolus verrucosus.</title>
        <authorList>
            <person name="Rider S.D."/>
        </authorList>
    </citation>
    <scope>NUCLEOTIDE SEQUENCE [LARGE SCALE GENOMIC DNA]</scope>
    <source>
        <strain evidence="1">Butters</strain>
        <tissue evidence="1">Head and leg muscle</tissue>
    </source>
</reference>
<comment type="caution">
    <text evidence="1">The sequence shown here is derived from an EMBL/GenBank/DDBJ whole genome shotgun (WGS) entry which is preliminary data.</text>
</comment>
<evidence type="ECO:0000313" key="2">
    <source>
        <dbReference type="Proteomes" id="UP000292052"/>
    </source>
</evidence>
<dbReference type="AlphaFoldDB" id="A0A482VGY6"/>
<gene>
    <name evidence="1" type="ORF">BDFB_010069</name>
</gene>